<dbReference type="GO" id="GO:0016491">
    <property type="term" value="F:oxidoreductase activity"/>
    <property type="evidence" value="ECO:0007669"/>
    <property type="project" value="UniProtKB-KW"/>
</dbReference>
<feature type="active site" evidence="4">
    <location>
        <position position="175"/>
    </location>
</feature>
<dbReference type="Pfam" id="PF03446">
    <property type="entry name" value="NAD_binding_2"/>
    <property type="match status" value="1"/>
</dbReference>
<dbReference type="SUPFAM" id="SSF51735">
    <property type="entry name" value="NAD(P)-binding Rossmann-fold domains"/>
    <property type="match status" value="1"/>
</dbReference>
<gene>
    <name evidence="7" type="ORF">AVDCRST_MAG14-2754</name>
</gene>
<evidence type="ECO:0000256" key="4">
    <source>
        <dbReference type="PIRSR" id="PIRSR000103-1"/>
    </source>
</evidence>
<dbReference type="InterPro" id="IPR008927">
    <property type="entry name" value="6-PGluconate_DH-like_C_sf"/>
</dbReference>
<dbReference type="InterPro" id="IPR051265">
    <property type="entry name" value="HIBADH-related_NP60_sf"/>
</dbReference>
<keyword evidence="3" id="KW-0520">NAD</keyword>
<proteinExistence type="inferred from homology"/>
<protein>
    <submittedName>
        <fullName evidence="7">3-hydroxyisobutyrate dehydrogenase family protein</fullName>
    </submittedName>
</protein>
<reference evidence="7" key="1">
    <citation type="submission" date="2020-02" db="EMBL/GenBank/DDBJ databases">
        <authorList>
            <person name="Meier V. D."/>
        </authorList>
    </citation>
    <scope>NUCLEOTIDE SEQUENCE</scope>
    <source>
        <strain evidence="7">AVDCRST_MAG14</strain>
    </source>
</reference>
<dbReference type="Pfam" id="PF14833">
    <property type="entry name" value="NAD_binding_11"/>
    <property type="match status" value="1"/>
</dbReference>
<keyword evidence="2" id="KW-0560">Oxidoreductase</keyword>
<dbReference type="InterPro" id="IPR036291">
    <property type="entry name" value="NAD(P)-bd_dom_sf"/>
</dbReference>
<dbReference type="InterPro" id="IPR015815">
    <property type="entry name" value="HIBADH-related"/>
</dbReference>
<dbReference type="Gene3D" id="3.40.50.720">
    <property type="entry name" value="NAD(P)-binding Rossmann-like Domain"/>
    <property type="match status" value="1"/>
</dbReference>
<dbReference type="PANTHER" id="PTHR43580:SF2">
    <property type="entry name" value="CYTOKINE-LIKE NUCLEAR FACTOR N-PAC"/>
    <property type="match status" value="1"/>
</dbReference>
<name>A0A6J4R3A9_9ACTN</name>
<evidence type="ECO:0000256" key="3">
    <source>
        <dbReference type="ARBA" id="ARBA00023027"/>
    </source>
</evidence>
<evidence type="ECO:0000313" key="7">
    <source>
        <dbReference type="EMBL" id="CAA9462922.1"/>
    </source>
</evidence>
<feature type="domain" description="3-hydroxyisobutyrate dehydrogenase-like NAD-binding" evidence="6">
    <location>
        <begin position="169"/>
        <end position="287"/>
    </location>
</feature>
<dbReference type="PIRSF" id="PIRSF000103">
    <property type="entry name" value="HIBADH"/>
    <property type="match status" value="1"/>
</dbReference>
<evidence type="ECO:0000256" key="1">
    <source>
        <dbReference type="ARBA" id="ARBA00009080"/>
    </source>
</evidence>
<dbReference type="GO" id="GO:0050661">
    <property type="term" value="F:NADP binding"/>
    <property type="evidence" value="ECO:0007669"/>
    <property type="project" value="InterPro"/>
</dbReference>
<evidence type="ECO:0000256" key="2">
    <source>
        <dbReference type="ARBA" id="ARBA00023002"/>
    </source>
</evidence>
<sequence>MTESSTAVAVLGTGIMGAAMARNLLAAGMEVRVWNRSREKAEPLAQDGATVAGSPAEAAEGAGFVLTMLPEAGTIEEVAGGEEGALSTLPDDGLWLQMSTVGIEGQERLAALADERDVAYVDAPVLGTKEPAEQGQLIVLASGPEEVRERCEPVFDAVGSKTLWLGPAGAGSRLKLVTNNWIVGLLGVLAETISLAEATGVDPARFLEVIEGGPLGLPYAQMKGKMMIEEDFPTSFALELARKDAGLVLDAAGAQGLRLTVAEAVAARFDEAINTGHGEEDMAAVYEAAKPGRG</sequence>
<feature type="domain" description="6-phosphogluconate dehydrogenase NADP-binding" evidence="5">
    <location>
        <begin position="8"/>
        <end position="166"/>
    </location>
</feature>
<accession>A0A6J4R3A9</accession>
<dbReference type="EMBL" id="CADCVG010000114">
    <property type="protein sequence ID" value="CAA9462922.1"/>
    <property type="molecule type" value="Genomic_DNA"/>
</dbReference>
<dbReference type="InterPro" id="IPR029154">
    <property type="entry name" value="HIBADH-like_NADP-bd"/>
</dbReference>
<dbReference type="InterPro" id="IPR006115">
    <property type="entry name" value="6PGDH_NADP-bd"/>
</dbReference>
<dbReference type="GO" id="GO:0051287">
    <property type="term" value="F:NAD binding"/>
    <property type="evidence" value="ECO:0007669"/>
    <property type="project" value="InterPro"/>
</dbReference>
<comment type="similarity">
    <text evidence="1">Belongs to the HIBADH-related family.</text>
</comment>
<evidence type="ECO:0000259" key="6">
    <source>
        <dbReference type="Pfam" id="PF14833"/>
    </source>
</evidence>
<dbReference type="SUPFAM" id="SSF48179">
    <property type="entry name" value="6-phosphogluconate dehydrogenase C-terminal domain-like"/>
    <property type="match status" value="1"/>
</dbReference>
<dbReference type="InterPro" id="IPR013328">
    <property type="entry name" value="6PGD_dom2"/>
</dbReference>
<dbReference type="PANTHER" id="PTHR43580">
    <property type="entry name" value="OXIDOREDUCTASE GLYR1-RELATED"/>
    <property type="match status" value="1"/>
</dbReference>
<evidence type="ECO:0000259" key="5">
    <source>
        <dbReference type="Pfam" id="PF03446"/>
    </source>
</evidence>
<dbReference type="Gene3D" id="1.10.1040.10">
    <property type="entry name" value="N-(1-d-carboxylethyl)-l-norvaline Dehydrogenase, domain 2"/>
    <property type="match status" value="1"/>
</dbReference>
<organism evidence="7">
    <name type="scientific">uncultured Rubrobacteraceae bacterium</name>
    <dbReference type="NCBI Taxonomy" id="349277"/>
    <lineage>
        <taxon>Bacteria</taxon>
        <taxon>Bacillati</taxon>
        <taxon>Actinomycetota</taxon>
        <taxon>Rubrobacteria</taxon>
        <taxon>Rubrobacterales</taxon>
        <taxon>Rubrobacteraceae</taxon>
        <taxon>environmental samples</taxon>
    </lineage>
</organism>
<dbReference type="AlphaFoldDB" id="A0A6J4R3A9"/>